<evidence type="ECO:0000256" key="1">
    <source>
        <dbReference type="SAM" id="Phobius"/>
    </source>
</evidence>
<feature type="transmembrane region" description="Helical" evidence="1">
    <location>
        <begin position="21"/>
        <end position="50"/>
    </location>
</feature>
<protein>
    <recommendedName>
        <fullName evidence="4">Pseudopilin GspJ</fullName>
    </recommendedName>
</protein>
<gene>
    <name evidence="2" type="ORF">Poly59_18340</name>
</gene>
<keyword evidence="3" id="KW-1185">Reference proteome</keyword>
<accession>A0A5C6F4U8</accession>
<proteinExistence type="predicted"/>
<sequence>MIVLIGSFMLLRRRTKSTLRSGFTLLEILLTLAMSVVLMILVGGAIQFYARDMNVRDMDIRQTQLAAAVMQMIEDDLRATLHTVPADMAGLESLLAASGGGESAAAGDGEDLSAAGIDSAVDDSAAVGTEAVDASSMDLSAGSAVLQTPGLIGNQSQIQIDLSRLPRLEEYVAMLDGTTSDIEDVPSDLKTVAYFVQPAGITGGVQDALATINEDQSLAEAVDDGSSENESGGLVRRSLDRAATLHAASTGALTLLNQTGELLAPEVLSIQFEYWDGITWQLMWSSDEYGELPLAVKVELAMSDPTALLADGSGLDPDAIRTFSHIVRLPLARPIDTTEEDVAGVAL</sequence>
<keyword evidence="1" id="KW-1133">Transmembrane helix</keyword>
<keyword evidence="1" id="KW-0472">Membrane</keyword>
<reference evidence="2 3" key="1">
    <citation type="submission" date="2019-02" db="EMBL/GenBank/DDBJ databases">
        <title>Deep-cultivation of Planctomycetes and their phenomic and genomic characterization uncovers novel biology.</title>
        <authorList>
            <person name="Wiegand S."/>
            <person name="Jogler M."/>
            <person name="Boedeker C."/>
            <person name="Pinto D."/>
            <person name="Vollmers J."/>
            <person name="Rivas-Marin E."/>
            <person name="Kohn T."/>
            <person name="Peeters S.H."/>
            <person name="Heuer A."/>
            <person name="Rast P."/>
            <person name="Oberbeckmann S."/>
            <person name="Bunk B."/>
            <person name="Jeske O."/>
            <person name="Meyerdierks A."/>
            <person name="Storesund J.E."/>
            <person name="Kallscheuer N."/>
            <person name="Luecker S."/>
            <person name="Lage O.M."/>
            <person name="Pohl T."/>
            <person name="Merkel B.J."/>
            <person name="Hornburger P."/>
            <person name="Mueller R.-W."/>
            <person name="Bruemmer F."/>
            <person name="Labrenz M."/>
            <person name="Spormann A.M."/>
            <person name="Op Den Camp H."/>
            <person name="Overmann J."/>
            <person name="Amann R."/>
            <person name="Jetten M.S.M."/>
            <person name="Mascher T."/>
            <person name="Medema M.H."/>
            <person name="Devos D.P."/>
            <person name="Kaster A.-K."/>
            <person name="Ovreas L."/>
            <person name="Rohde M."/>
            <person name="Galperin M.Y."/>
            <person name="Jogler C."/>
        </authorList>
    </citation>
    <scope>NUCLEOTIDE SEQUENCE [LARGE SCALE GENOMIC DNA]</scope>
    <source>
        <strain evidence="2 3">Poly59</strain>
    </source>
</reference>
<dbReference type="Proteomes" id="UP000317977">
    <property type="component" value="Unassembled WGS sequence"/>
</dbReference>
<dbReference type="RefSeq" id="WP_186776106.1">
    <property type="nucleotide sequence ID" value="NZ_SJPX01000002.1"/>
</dbReference>
<name>A0A5C6F4U8_9BACT</name>
<evidence type="ECO:0000313" key="2">
    <source>
        <dbReference type="EMBL" id="TWU55534.1"/>
    </source>
</evidence>
<dbReference type="AlphaFoldDB" id="A0A5C6F4U8"/>
<organism evidence="2 3">
    <name type="scientific">Rubripirellula reticaptiva</name>
    <dbReference type="NCBI Taxonomy" id="2528013"/>
    <lineage>
        <taxon>Bacteria</taxon>
        <taxon>Pseudomonadati</taxon>
        <taxon>Planctomycetota</taxon>
        <taxon>Planctomycetia</taxon>
        <taxon>Pirellulales</taxon>
        <taxon>Pirellulaceae</taxon>
        <taxon>Rubripirellula</taxon>
    </lineage>
</organism>
<evidence type="ECO:0008006" key="4">
    <source>
        <dbReference type="Google" id="ProtNLM"/>
    </source>
</evidence>
<comment type="caution">
    <text evidence="2">The sequence shown here is derived from an EMBL/GenBank/DDBJ whole genome shotgun (WGS) entry which is preliminary data.</text>
</comment>
<dbReference type="InterPro" id="IPR012902">
    <property type="entry name" value="N_methyl_site"/>
</dbReference>
<dbReference type="EMBL" id="SJPX01000002">
    <property type="protein sequence ID" value="TWU55534.1"/>
    <property type="molecule type" value="Genomic_DNA"/>
</dbReference>
<keyword evidence="1" id="KW-0812">Transmembrane</keyword>
<evidence type="ECO:0000313" key="3">
    <source>
        <dbReference type="Proteomes" id="UP000317977"/>
    </source>
</evidence>
<dbReference type="PROSITE" id="PS00409">
    <property type="entry name" value="PROKAR_NTER_METHYL"/>
    <property type="match status" value="1"/>
</dbReference>